<keyword evidence="4 8" id="KW-0812">Transmembrane</keyword>
<dbReference type="InterPro" id="IPR000731">
    <property type="entry name" value="SSD"/>
</dbReference>
<feature type="transmembrane region" description="Helical" evidence="8">
    <location>
        <begin position="334"/>
        <end position="357"/>
    </location>
</feature>
<comment type="subcellular location">
    <subcellularLocation>
        <location evidence="1">Cell membrane</location>
        <topology evidence="1">Multi-pass membrane protein</topology>
    </subcellularLocation>
</comment>
<evidence type="ECO:0000256" key="8">
    <source>
        <dbReference type="SAM" id="Phobius"/>
    </source>
</evidence>
<dbReference type="SUPFAM" id="SSF82866">
    <property type="entry name" value="Multidrug efflux transporter AcrB transmembrane domain"/>
    <property type="match status" value="2"/>
</dbReference>
<feature type="transmembrane region" description="Helical" evidence="8">
    <location>
        <begin position="38"/>
        <end position="56"/>
    </location>
</feature>
<dbReference type="EMBL" id="MWQN01000002">
    <property type="protein sequence ID" value="OPC79064.1"/>
    <property type="molecule type" value="Genomic_DNA"/>
</dbReference>
<feature type="transmembrane region" description="Helical" evidence="8">
    <location>
        <begin position="406"/>
        <end position="424"/>
    </location>
</feature>
<evidence type="ECO:0000256" key="7">
    <source>
        <dbReference type="SAM" id="MobiDB-lite"/>
    </source>
</evidence>
<dbReference type="PANTHER" id="PTHR33406">
    <property type="entry name" value="MEMBRANE PROTEIN MJ1562-RELATED"/>
    <property type="match status" value="1"/>
</dbReference>
<proteinExistence type="inferred from homology"/>
<feature type="transmembrane region" description="Helical" evidence="8">
    <location>
        <begin position="301"/>
        <end position="322"/>
    </location>
</feature>
<dbReference type="InterPro" id="IPR004869">
    <property type="entry name" value="MMPL_dom"/>
</dbReference>
<feature type="region of interest" description="Disordered" evidence="7">
    <location>
        <begin position="1"/>
        <end position="23"/>
    </location>
</feature>
<dbReference type="Pfam" id="PF03176">
    <property type="entry name" value="MMPL"/>
    <property type="match status" value="2"/>
</dbReference>
<sequence length="720" mass="76254">MTTQTSMTEPAGAGTPPPQPPSPFRRYASFVSGRRSKWVVLVFWLLLIGVGGSLAAKLGSVQNNEQQTWLPADSQSTHAIDVANRYFTAKDVMTAVVVYTRDEGLSGTDLARVGEDRRQLLERRIAAADIAPAVVSQDHRAAYLTVPLRTDKSDNAVLGDAVKSVRKLTEDHAVAGLDVRIAGQAGNIADFIDVYSGMDAALLATTLAIVALLLLITYRSPVLWLIPLISVALAGQVASGVVYLLAEYAGLTVNGQSSYVLVVLVLGVGTDYALLLIARYREELRRHEDRHEAMALAVTRSMPAIAASAATVGVATLCLVFGSMNSTRGLGPVVAIGVLIVFCAMTSLLPAFLVILGRWVFWPLIPRHTGDYADDGAGGHAAASAAREHGTWNRIARGVGRRPRPVWIGSVVVLAALACGSFTLSSGQTQGEQFTRKVDSVIGQERLAEHFAAGSSAPADVYVRDAGAAAALRALPGVPGVDSATQVASSGGWTHIAAVLRDSPDTHAARQTIERIRHTMRHSSPETRSALVAGQTAVTLDTSDAQGEEERLLIPLILVVVLGMLIVLLRSVVAPIVLLLSVVLSFGSAVGAAGLLYHALGYPRIDRGLLLFGFLFLVALGVDYTIFLMTRAKEEVRERGHREGILTGLAVTGGVITSAGLVLAATFAALTVIPTVNALQQGVLVAVGVLLDTLLVRSLLLPALALEIGPRFWRPARPRD</sequence>
<dbReference type="Proteomes" id="UP000190037">
    <property type="component" value="Unassembled WGS sequence"/>
</dbReference>
<dbReference type="OrthoDB" id="2365435at2"/>
<feature type="transmembrane region" description="Helical" evidence="8">
    <location>
        <begin position="200"/>
        <end position="218"/>
    </location>
</feature>
<dbReference type="InterPro" id="IPR050545">
    <property type="entry name" value="Mycobact_MmpL"/>
</dbReference>
<dbReference type="PROSITE" id="PS50156">
    <property type="entry name" value="SSD"/>
    <property type="match status" value="1"/>
</dbReference>
<comment type="caution">
    <text evidence="10">The sequence shown here is derived from an EMBL/GenBank/DDBJ whole genome shotgun (WGS) entry which is preliminary data.</text>
</comment>
<dbReference type="Gene3D" id="1.20.1640.10">
    <property type="entry name" value="Multidrug efflux transporter AcrB transmembrane domain"/>
    <property type="match status" value="2"/>
</dbReference>
<gene>
    <name evidence="10" type="ORF">B4N89_33750</name>
</gene>
<evidence type="ECO:0000256" key="2">
    <source>
        <dbReference type="ARBA" id="ARBA00010157"/>
    </source>
</evidence>
<feature type="transmembrane region" description="Helical" evidence="8">
    <location>
        <begin position="609"/>
        <end position="628"/>
    </location>
</feature>
<feature type="transmembrane region" description="Helical" evidence="8">
    <location>
        <begin position="649"/>
        <end position="673"/>
    </location>
</feature>
<evidence type="ECO:0000256" key="1">
    <source>
        <dbReference type="ARBA" id="ARBA00004651"/>
    </source>
</evidence>
<dbReference type="AlphaFoldDB" id="A0A1T3NQN7"/>
<feature type="transmembrane region" description="Helical" evidence="8">
    <location>
        <begin position="258"/>
        <end position="280"/>
    </location>
</feature>
<evidence type="ECO:0000256" key="5">
    <source>
        <dbReference type="ARBA" id="ARBA00022989"/>
    </source>
</evidence>
<evidence type="ECO:0000256" key="6">
    <source>
        <dbReference type="ARBA" id="ARBA00023136"/>
    </source>
</evidence>
<feature type="domain" description="SSD" evidence="9">
    <location>
        <begin position="190"/>
        <end position="355"/>
    </location>
</feature>
<dbReference type="PANTHER" id="PTHR33406:SF6">
    <property type="entry name" value="MEMBRANE PROTEIN YDGH-RELATED"/>
    <property type="match status" value="1"/>
</dbReference>
<keyword evidence="3" id="KW-1003">Cell membrane</keyword>
<evidence type="ECO:0000256" key="3">
    <source>
        <dbReference type="ARBA" id="ARBA00022475"/>
    </source>
</evidence>
<evidence type="ECO:0000313" key="11">
    <source>
        <dbReference type="Proteomes" id="UP000190037"/>
    </source>
</evidence>
<dbReference type="RefSeq" id="WP_078980265.1">
    <property type="nucleotide sequence ID" value="NZ_MWQN01000002.1"/>
</dbReference>
<feature type="transmembrane region" description="Helical" evidence="8">
    <location>
        <begin position="225"/>
        <end position="246"/>
    </location>
</feature>
<feature type="transmembrane region" description="Helical" evidence="8">
    <location>
        <begin position="685"/>
        <end position="709"/>
    </location>
</feature>
<reference evidence="10 11" key="1">
    <citation type="submission" date="2017-03" db="EMBL/GenBank/DDBJ databases">
        <title>Draft genome sequence of Streptomyces scabrisporus NF3, endophyte isolated from Amphipterygium adstringens.</title>
        <authorList>
            <person name="Vazquez M."/>
            <person name="Ceapa C.D."/>
            <person name="Rodriguez Luna D."/>
            <person name="Sanchez Esquivel S."/>
        </authorList>
    </citation>
    <scope>NUCLEOTIDE SEQUENCE [LARGE SCALE GENOMIC DNA]</scope>
    <source>
        <strain evidence="10 11">NF3</strain>
    </source>
</reference>
<protein>
    <recommendedName>
        <fullName evidence="9">SSD domain-containing protein</fullName>
    </recommendedName>
</protein>
<feature type="transmembrane region" description="Helical" evidence="8">
    <location>
        <begin position="552"/>
        <end position="569"/>
    </location>
</feature>
<keyword evidence="6 8" id="KW-0472">Membrane</keyword>
<name>A0A1T3NQN7_9ACTN</name>
<dbReference type="STRING" id="159449.B4N89_33750"/>
<keyword evidence="11" id="KW-1185">Reference proteome</keyword>
<evidence type="ECO:0000313" key="10">
    <source>
        <dbReference type="EMBL" id="OPC79064.1"/>
    </source>
</evidence>
<evidence type="ECO:0000256" key="4">
    <source>
        <dbReference type="ARBA" id="ARBA00022692"/>
    </source>
</evidence>
<feature type="transmembrane region" description="Helical" evidence="8">
    <location>
        <begin position="576"/>
        <end position="597"/>
    </location>
</feature>
<keyword evidence="5 8" id="KW-1133">Transmembrane helix</keyword>
<dbReference type="GO" id="GO:0005886">
    <property type="term" value="C:plasma membrane"/>
    <property type="evidence" value="ECO:0007669"/>
    <property type="project" value="UniProtKB-SubCell"/>
</dbReference>
<accession>A0A1T3NQN7</accession>
<organism evidence="10 11">
    <name type="scientific">Embleya scabrispora</name>
    <dbReference type="NCBI Taxonomy" id="159449"/>
    <lineage>
        <taxon>Bacteria</taxon>
        <taxon>Bacillati</taxon>
        <taxon>Actinomycetota</taxon>
        <taxon>Actinomycetes</taxon>
        <taxon>Kitasatosporales</taxon>
        <taxon>Streptomycetaceae</taxon>
        <taxon>Embleya</taxon>
    </lineage>
</organism>
<comment type="similarity">
    <text evidence="2">Belongs to the resistance-nodulation-cell division (RND) (TC 2.A.6) family. MmpL subfamily.</text>
</comment>
<evidence type="ECO:0000259" key="9">
    <source>
        <dbReference type="PROSITE" id="PS50156"/>
    </source>
</evidence>